<evidence type="ECO:0000313" key="2">
    <source>
        <dbReference type="Proteomes" id="UP000242496"/>
    </source>
</evidence>
<dbReference type="NCBIfam" id="TIGR01600">
    <property type="entry name" value="phage_tail_L"/>
    <property type="match status" value="1"/>
</dbReference>
<dbReference type="GO" id="GO:0046718">
    <property type="term" value="P:symbiont entry into host cell"/>
    <property type="evidence" value="ECO:0007669"/>
    <property type="project" value="InterPro"/>
</dbReference>
<evidence type="ECO:0000313" key="1">
    <source>
        <dbReference type="EMBL" id="SFU44030.1"/>
    </source>
</evidence>
<sequence>MSITSDVQKLEAGEKIQLIEVDGSTFGGPVLRFHAYNLPHTPDEIEAAGGELKPKPIWWQGNEYGAWSYEIEGMSKNSDGSPARPTLKVANINGLISSLCLKFDDMVQARVTIFETFSHYLDGKNFPEGNPTANPEECFKQVFYVDRKSREIAGGTVEFELSSPFDLQGVMLPVRQIHNVCYWCMRGWYRTGNGCSYSGNKYFDEKGNPVDDPSQDVCGGLIRDCKGRFGENEPLDFGGFPAAGLIR</sequence>
<proteinExistence type="predicted"/>
<dbReference type="GO" id="GO:0030430">
    <property type="term" value="C:host cell cytoplasm"/>
    <property type="evidence" value="ECO:0007669"/>
    <property type="project" value="InterPro"/>
</dbReference>
<dbReference type="Proteomes" id="UP000242496">
    <property type="component" value="Unassembled WGS sequence"/>
</dbReference>
<name>A0A1I7G6E8_9GAMM</name>
<reference evidence="2" key="1">
    <citation type="submission" date="2016-10" db="EMBL/GenBank/DDBJ databases">
        <authorList>
            <person name="Varghese N."/>
            <person name="Submissions S."/>
        </authorList>
    </citation>
    <scope>NUCLEOTIDE SEQUENCE [LARGE SCALE GENOMIC DNA]</scope>
    <source>
        <strain evidence="2">DSM 18168</strain>
    </source>
</reference>
<accession>A0A1I7G6E8</accession>
<organism evidence="1 2">
    <name type="scientific">Xenorhabdus koppenhoeferi</name>
    <dbReference type="NCBI Taxonomy" id="351659"/>
    <lineage>
        <taxon>Bacteria</taxon>
        <taxon>Pseudomonadati</taxon>
        <taxon>Pseudomonadota</taxon>
        <taxon>Gammaproteobacteria</taxon>
        <taxon>Enterobacterales</taxon>
        <taxon>Morganellaceae</taxon>
        <taxon>Xenorhabdus</taxon>
    </lineage>
</organism>
<dbReference type="STRING" id="351659.SAMN05421784_10722"/>
<gene>
    <name evidence="1" type="ORF">SAMN05421784_10722</name>
</gene>
<dbReference type="AlphaFoldDB" id="A0A1I7G6E8"/>
<dbReference type="GO" id="GO:0051536">
    <property type="term" value="F:iron-sulfur cluster binding"/>
    <property type="evidence" value="ECO:0007669"/>
    <property type="project" value="InterPro"/>
</dbReference>
<dbReference type="InterPro" id="IPR006487">
    <property type="entry name" value="Phage_lambda_L"/>
</dbReference>
<dbReference type="OrthoDB" id="5673400at2"/>
<dbReference type="Pfam" id="PF05100">
    <property type="entry name" value="Phage_tail_L"/>
    <property type="match status" value="1"/>
</dbReference>
<protein>
    <submittedName>
        <fullName evidence="1">Lambda-like phage minor tail protein L</fullName>
    </submittedName>
</protein>
<keyword evidence="2" id="KW-1185">Reference proteome</keyword>
<dbReference type="RefSeq" id="WP_092549019.1">
    <property type="nucleotide sequence ID" value="NZ_CAWRBG010000055.1"/>
</dbReference>
<dbReference type="EMBL" id="FPBJ01000007">
    <property type="protein sequence ID" value="SFU44030.1"/>
    <property type="molecule type" value="Genomic_DNA"/>
</dbReference>